<gene>
    <name evidence="1" type="ORF">PIB30_062656</name>
</gene>
<comment type="caution">
    <text evidence="1">The sequence shown here is derived from an EMBL/GenBank/DDBJ whole genome shotgun (WGS) entry which is preliminary data.</text>
</comment>
<dbReference type="Proteomes" id="UP001341840">
    <property type="component" value="Unassembled WGS sequence"/>
</dbReference>
<evidence type="ECO:0000313" key="1">
    <source>
        <dbReference type="EMBL" id="MED6222263.1"/>
    </source>
</evidence>
<sequence>MAGGGGSVGSYEWVNEAVLGLPSLFTDMESVEQLGSPLLWVRNGQSVKIGFLPCSALDRVCHERRDADWFFMYTCVFAEIGVRFNFTEFECAVLRQLNCAPSQIHPNSWGFIRAF</sequence>
<name>A0ABU6ZJX0_9FABA</name>
<proteinExistence type="predicted"/>
<protein>
    <submittedName>
        <fullName evidence="1">Uncharacterized protein</fullName>
    </submittedName>
</protein>
<accession>A0ABU6ZJX0</accession>
<reference evidence="1 2" key="1">
    <citation type="journal article" date="2023" name="Plants (Basel)">
        <title>Bridging the Gap: Combining Genomics and Transcriptomics Approaches to Understand Stylosanthes scabra, an Orphan Legume from the Brazilian Caatinga.</title>
        <authorList>
            <person name="Ferreira-Neto J.R.C."/>
            <person name="da Silva M.D."/>
            <person name="Binneck E."/>
            <person name="de Melo N.F."/>
            <person name="da Silva R.H."/>
            <person name="de Melo A.L.T.M."/>
            <person name="Pandolfi V."/>
            <person name="Bustamante F.O."/>
            <person name="Brasileiro-Vidal A.C."/>
            <person name="Benko-Iseppon A.M."/>
        </authorList>
    </citation>
    <scope>NUCLEOTIDE SEQUENCE [LARGE SCALE GENOMIC DNA]</scope>
    <source>
        <tissue evidence="1">Leaves</tissue>
    </source>
</reference>
<evidence type="ECO:0000313" key="2">
    <source>
        <dbReference type="Proteomes" id="UP001341840"/>
    </source>
</evidence>
<keyword evidence="2" id="KW-1185">Reference proteome</keyword>
<dbReference type="EMBL" id="JASCZI010272445">
    <property type="protein sequence ID" value="MED6222263.1"/>
    <property type="molecule type" value="Genomic_DNA"/>
</dbReference>
<organism evidence="1 2">
    <name type="scientific">Stylosanthes scabra</name>
    <dbReference type="NCBI Taxonomy" id="79078"/>
    <lineage>
        <taxon>Eukaryota</taxon>
        <taxon>Viridiplantae</taxon>
        <taxon>Streptophyta</taxon>
        <taxon>Embryophyta</taxon>
        <taxon>Tracheophyta</taxon>
        <taxon>Spermatophyta</taxon>
        <taxon>Magnoliopsida</taxon>
        <taxon>eudicotyledons</taxon>
        <taxon>Gunneridae</taxon>
        <taxon>Pentapetalae</taxon>
        <taxon>rosids</taxon>
        <taxon>fabids</taxon>
        <taxon>Fabales</taxon>
        <taxon>Fabaceae</taxon>
        <taxon>Papilionoideae</taxon>
        <taxon>50 kb inversion clade</taxon>
        <taxon>dalbergioids sensu lato</taxon>
        <taxon>Dalbergieae</taxon>
        <taxon>Pterocarpus clade</taxon>
        <taxon>Stylosanthes</taxon>
    </lineage>
</organism>